<dbReference type="PANTHER" id="PTHR46862">
    <property type="entry name" value="OS07G0661900 PROTEIN"/>
    <property type="match status" value="1"/>
</dbReference>
<feature type="compositionally biased region" description="Low complexity" evidence="3">
    <location>
        <begin position="845"/>
        <end position="861"/>
    </location>
</feature>
<feature type="repeat" description="PPR" evidence="1">
    <location>
        <begin position="340"/>
        <end position="374"/>
    </location>
</feature>
<feature type="repeat" description="PPR" evidence="1">
    <location>
        <begin position="375"/>
        <end position="409"/>
    </location>
</feature>
<evidence type="ECO:0008006" key="6">
    <source>
        <dbReference type="Google" id="ProtNLM"/>
    </source>
</evidence>
<feature type="compositionally biased region" description="Basic and acidic residues" evidence="3">
    <location>
        <begin position="900"/>
        <end position="937"/>
    </location>
</feature>
<feature type="region of interest" description="Disordered" evidence="3">
    <location>
        <begin position="900"/>
        <end position="945"/>
    </location>
</feature>
<evidence type="ECO:0000313" key="5">
    <source>
        <dbReference type="Proteomes" id="UP001194696"/>
    </source>
</evidence>
<keyword evidence="2" id="KW-0175">Coiled coil</keyword>
<feature type="repeat" description="PPR" evidence="1">
    <location>
        <begin position="271"/>
        <end position="305"/>
    </location>
</feature>
<dbReference type="NCBIfam" id="TIGR00756">
    <property type="entry name" value="PPR"/>
    <property type="match status" value="2"/>
</dbReference>
<dbReference type="EMBL" id="JAAAIM010000102">
    <property type="protein sequence ID" value="KAG0294889.1"/>
    <property type="molecule type" value="Genomic_DNA"/>
</dbReference>
<dbReference type="InterPro" id="IPR002885">
    <property type="entry name" value="PPR_rpt"/>
</dbReference>
<evidence type="ECO:0000313" key="4">
    <source>
        <dbReference type="EMBL" id="KAG0294889.1"/>
    </source>
</evidence>
<keyword evidence="5" id="KW-1185">Reference proteome</keyword>
<comment type="caution">
    <text evidence="4">The sequence shown here is derived from an EMBL/GenBank/DDBJ whole genome shotgun (WGS) entry which is preliminary data.</text>
</comment>
<evidence type="ECO:0000256" key="3">
    <source>
        <dbReference type="SAM" id="MobiDB-lite"/>
    </source>
</evidence>
<feature type="region of interest" description="Disordered" evidence="3">
    <location>
        <begin position="766"/>
        <end position="795"/>
    </location>
</feature>
<evidence type="ECO:0000256" key="1">
    <source>
        <dbReference type="PROSITE-ProRule" id="PRU00708"/>
    </source>
</evidence>
<sequence>MAHMAAVVNRRAFLSNVVALTSSSPSSYFRLTTLKPTTWTRTGLSRSYSRHTKTKVKIETSELEREIQQLEKTIADQERKLAAKRAYDESIRETKQRSEAAQSVYKSLTSPIASGSSSASGAGSGGAPRQIGGHPNAQSYLPETFLQDLKLTFLDTRVDRAETVRQLQSGLPTSEDLRSAAAATLGSQQLEKSQDTDREAQAGAAGLGATLETGLAETTTTEESNQLAFERVRDLGVDKWNQLIYVNALEGNAENAEQVMRLMEEVGVQPDLDSFTHLMEAYYNAGELKKAQGTIEMMLNNGIVPSMPAFNSLMKIHVRRRDITGAFQVFEALKKHHNPDVDVFTSLVKGCLRADEFDLGWKVFDQMQRSGATPVENTYSLMIRACAKTDQVERALDIFRTYPTRKLQPTDATFNGLIHACAMRPEYFTTAFALLNEMQSVYGFEPDILTYNTLLFACSKRQDLLTARRVFQKVVQLDSEGTLTLDGVTVTNFLWCVTEWKDTDVHLRSFKLRHRNTAAAGEIEASPTSAISASATESTATDISLRPSYFLLPERPPANEREALLEGESVFSWFVSHAAAEADNATSSGDEDSTTKQDQEDTESSAVSTTTTAVSTLPLPHLSAQSPIRARLLNAYLAMYVRHNEIEKSTEIYRQYFDHFGRTRDSWTYSTMLEGCYHWKNVDLGAEVFRDWRDWRMSTGKLTEKRTRYSDYQCYRRMINLLARTNHLDESIALLEELAIAATPTNTRLRSEIASASSAYTTTTASSLSSTSASSTPASTPSSALTTATTTASPPSSSLLFLQKIQDESLLPIYPQLKDFPIVYTKTWELEDEPARRLLLRLCHSSPSSSSSSKHSKSSFSTESDDREVEEDGKTSIFPMEDKRRARYQKSLRNTAIKWKGEHSQGYRGKDEKGFVVGERRLKELDRDSGKRGADHRRSFKGPRF</sequence>
<dbReference type="InterPro" id="IPR011990">
    <property type="entry name" value="TPR-like_helical_dom_sf"/>
</dbReference>
<evidence type="ECO:0000256" key="2">
    <source>
        <dbReference type="SAM" id="Coils"/>
    </source>
</evidence>
<feature type="region of interest" description="Disordered" evidence="3">
    <location>
        <begin position="582"/>
        <end position="612"/>
    </location>
</feature>
<dbReference type="PROSITE" id="PS51375">
    <property type="entry name" value="PPR"/>
    <property type="match status" value="3"/>
</dbReference>
<dbReference type="PANTHER" id="PTHR46862:SF5">
    <property type="entry name" value="OS02G0170000 PROTEIN"/>
    <property type="match status" value="1"/>
</dbReference>
<dbReference type="Gene3D" id="1.25.40.10">
    <property type="entry name" value="Tetratricopeptide repeat domain"/>
    <property type="match status" value="4"/>
</dbReference>
<gene>
    <name evidence="4" type="ORF">BGZ96_000213</name>
</gene>
<protein>
    <recommendedName>
        <fullName evidence="6">Pentacotripeptide-repeat region of PRORP domain-containing protein</fullName>
    </recommendedName>
</protein>
<feature type="region of interest" description="Disordered" evidence="3">
    <location>
        <begin position="845"/>
        <end position="885"/>
    </location>
</feature>
<dbReference type="Pfam" id="PF13041">
    <property type="entry name" value="PPR_2"/>
    <property type="match status" value="1"/>
</dbReference>
<feature type="region of interest" description="Disordered" evidence="3">
    <location>
        <begin position="110"/>
        <end position="139"/>
    </location>
</feature>
<organism evidence="4 5">
    <name type="scientific">Linnemannia gamsii</name>
    <dbReference type="NCBI Taxonomy" id="64522"/>
    <lineage>
        <taxon>Eukaryota</taxon>
        <taxon>Fungi</taxon>
        <taxon>Fungi incertae sedis</taxon>
        <taxon>Mucoromycota</taxon>
        <taxon>Mortierellomycotina</taxon>
        <taxon>Mortierellomycetes</taxon>
        <taxon>Mortierellales</taxon>
        <taxon>Mortierellaceae</taxon>
        <taxon>Linnemannia</taxon>
    </lineage>
</organism>
<reference evidence="4 5" key="1">
    <citation type="journal article" date="2020" name="Fungal Divers.">
        <title>Resolving the Mortierellaceae phylogeny through synthesis of multi-gene phylogenetics and phylogenomics.</title>
        <authorList>
            <person name="Vandepol N."/>
            <person name="Liber J."/>
            <person name="Desiro A."/>
            <person name="Na H."/>
            <person name="Kennedy M."/>
            <person name="Barry K."/>
            <person name="Grigoriev I.V."/>
            <person name="Miller A.N."/>
            <person name="O'Donnell K."/>
            <person name="Stajich J.E."/>
            <person name="Bonito G."/>
        </authorList>
    </citation>
    <scope>NUCLEOTIDE SEQUENCE [LARGE SCALE GENOMIC DNA]</scope>
    <source>
        <strain evidence="4 5">AD045</strain>
    </source>
</reference>
<feature type="coiled-coil region" evidence="2">
    <location>
        <begin position="53"/>
        <end position="87"/>
    </location>
</feature>
<accession>A0ABQ7KAK7</accession>
<dbReference type="Proteomes" id="UP001194696">
    <property type="component" value="Unassembled WGS sequence"/>
</dbReference>
<name>A0ABQ7KAK7_9FUNG</name>
<proteinExistence type="predicted"/>
<dbReference type="Pfam" id="PF13812">
    <property type="entry name" value="PPR_3"/>
    <property type="match status" value="2"/>
</dbReference>